<dbReference type="PANTHER" id="PTHR12400">
    <property type="entry name" value="INOSITOL POLYPHOSPHATE KINASE"/>
    <property type="match status" value="1"/>
</dbReference>
<dbReference type="GeneID" id="92178213"/>
<evidence type="ECO:0000313" key="7">
    <source>
        <dbReference type="Proteomes" id="UP001388673"/>
    </source>
</evidence>
<dbReference type="EC" id="2.7.-.-" evidence="4"/>
<dbReference type="Proteomes" id="UP001388673">
    <property type="component" value="Unassembled WGS sequence"/>
</dbReference>
<dbReference type="InterPro" id="IPR005522">
    <property type="entry name" value="IPK"/>
</dbReference>
<dbReference type="Gene3D" id="3.30.470.160">
    <property type="entry name" value="Inositol polyphosphate kinase"/>
    <property type="match status" value="1"/>
</dbReference>
<evidence type="ECO:0000256" key="1">
    <source>
        <dbReference type="ARBA" id="ARBA00007374"/>
    </source>
</evidence>
<evidence type="ECO:0000256" key="3">
    <source>
        <dbReference type="ARBA" id="ARBA00022777"/>
    </source>
</evidence>
<feature type="compositionally biased region" description="Polar residues" evidence="5">
    <location>
        <begin position="156"/>
        <end position="165"/>
    </location>
</feature>
<keyword evidence="2 4" id="KW-0808">Transferase</keyword>
<dbReference type="GO" id="GO:0008440">
    <property type="term" value="F:inositol-1,4,5-trisphosphate 3-kinase activity"/>
    <property type="evidence" value="ECO:0007669"/>
    <property type="project" value="TreeGrafter"/>
</dbReference>
<evidence type="ECO:0000256" key="2">
    <source>
        <dbReference type="ARBA" id="ARBA00022679"/>
    </source>
</evidence>
<comment type="similarity">
    <text evidence="1 4">Belongs to the inositol phosphokinase (IPK) family.</text>
</comment>
<dbReference type="GO" id="GO:0046854">
    <property type="term" value="P:phosphatidylinositol phosphate biosynthetic process"/>
    <property type="evidence" value="ECO:0007669"/>
    <property type="project" value="TreeGrafter"/>
</dbReference>
<organism evidence="6 7">
    <name type="scientific">Kwoniella newhampshirensis</name>
    <dbReference type="NCBI Taxonomy" id="1651941"/>
    <lineage>
        <taxon>Eukaryota</taxon>
        <taxon>Fungi</taxon>
        <taxon>Dikarya</taxon>
        <taxon>Basidiomycota</taxon>
        <taxon>Agaricomycotina</taxon>
        <taxon>Tremellomycetes</taxon>
        <taxon>Tremellales</taxon>
        <taxon>Cryptococcaceae</taxon>
        <taxon>Kwoniella</taxon>
    </lineage>
</organism>
<keyword evidence="3 4" id="KW-0418">Kinase</keyword>
<dbReference type="SUPFAM" id="SSF56104">
    <property type="entry name" value="SAICAR synthase-like"/>
    <property type="match status" value="1"/>
</dbReference>
<gene>
    <name evidence="6" type="ORF">IAR55_000954</name>
</gene>
<accession>A0AAW0Z4W4</accession>
<protein>
    <recommendedName>
        <fullName evidence="4">Kinase</fullName>
        <ecNumber evidence="4">2.7.-.-</ecNumber>
    </recommendedName>
</protein>
<feature type="region of interest" description="Disordered" evidence="5">
    <location>
        <begin position="146"/>
        <end position="178"/>
    </location>
</feature>
<feature type="region of interest" description="Disordered" evidence="5">
    <location>
        <begin position="96"/>
        <end position="124"/>
    </location>
</feature>
<comment type="caution">
    <text evidence="6">The sequence shown here is derived from an EMBL/GenBank/DDBJ whole genome shotgun (WGS) entry which is preliminary data.</text>
</comment>
<dbReference type="KEGG" id="kne:92178213"/>
<dbReference type="RefSeq" id="XP_066805286.1">
    <property type="nucleotide sequence ID" value="XM_066944085.1"/>
</dbReference>
<dbReference type="GO" id="GO:0032958">
    <property type="term" value="P:inositol phosphate biosynthetic process"/>
    <property type="evidence" value="ECO:0007669"/>
    <property type="project" value="InterPro"/>
</dbReference>
<evidence type="ECO:0000256" key="4">
    <source>
        <dbReference type="RuleBase" id="RU363090"/>
    </source>
</evidence>
<dbReference type="PANTHER" id="PTHR12400:SF108">
    <property type="entry name" value="KINASE"/>
    <property type="match status" value="1"/>
</dbReference>
<dbReference type="GO" id="GO:0005737">
    <property type="term" value="C:cytoplasm"/>
    <property type="evidence" value="ECO:0007669"/>
    <property type="project" value="TreeGrafter"/>
</dbReference>
<evidence type="ECO:0000256" key="5">
    <source>
        <dbReference type="SAM" id="MobiDB-lite"/>
    </source>
</evidence>
<reference evidence="6 7" key="1">
    <citation type="journal article" date="2024" name="bioRxiv">
        <title>Comparative genomics of Cryptococcus and Kwoniella reveals pathogenesis evolution and contrasting karyotype dynamics via intercentromeric recombination or chromosome fusion.</title>
        <authorList>
            <person name="Coelho M.A."/>
            <person name="David-Palma M."/>
            <person name="Shea T."/>
            <person name="Bowers K."/>
            <person name="McGinley-Smith S."/>
            <person name="Mohammad A.W."/>
            <person name="Gnirke A."/>
            <person name="Yurkov A.M."/>
            <person name="Nowrousian M."/>
            <person name="Sun S."/>
            <person name="Cuomo C.A."/>
            <person name="Heitman J."/>
        </authorList>
    </citation>
    <scope>NUCLEOTIDE SEQUENCE [LARGE SCALE GENOMIC DNA]</scope>
    <source>
        <strain evidence="6 7">CBS 13917</strain>
    </source>
</reference>
<sequence>MTSVPSTSSTGSHAPTSDYSVFEHVQVCPLTKQAGGHANTMSETKDGSQVFKMTEEEETKIYNRIYRDDDPLSSLRSHIPRYAGHFSRSDISSTVPCTVESETGSDSGGTDRYRPLSYWGSRPEYQKDRRKDKVIVLQDTRQGMSNPSYADIKLGTTASHPSSSALKKRRQEELGKRTTTHSLGFRLVGGCTVHGGRNVHWTTEYGENVTAENIDDAMITLFPSVNDGLLPAENFTGRSLNDIDRSYLDQLSGNEKLDRERNTLQSIRRIQQDVSRLSSTLRNVDETFVGSSLFVVWEDGRAVTKFIDLMRHMPRDGENPDDGVSDGLDSFSLGALETRAQVLERSCRDLENELGSAQR</sequence>
<name>A0AAW0Z4W4_9TREE</name>
<proteinExistence type="inferred from homology"/>
<dbReference type="AlphaFoldDB" id="A0AAW0Z4W4"/>
<dbReference type="EMBL" id="JBCAWK010000002">
    <property type="protein sequence ID" value="KAK8865807.1"/>
    <property type="molecule type" value="Genomic_DNA"/>
</dbReference>
<dbReference type="GO" id="GO:0005634">
    <property type="term" value="C:nucleus"/>
    <property type="evidence" value="ECO:0007669"/>
    <property type="project" value="TreeGrafter"/>
</dbReference>
<feature type="compositionally biased region" description="Polar residues" evidence="5">
    <location>
        <begin position="96"/>
        <end position="105"/>
    </location>
</feature>
<dbReference type="InterPro" id="IPR038286">
    <property type="entry name" value="IPK_sf"/>
</dbReference>
<dbReference type="Pfam" id="PF03770">
    <property type="entry name" value="IPK"/>
    <property type="match status" value="1"/>
</dbReference>
<dbReference type="GO" id="GO:0000824">
    <property type="term" value="F:inositol-1,4,5,6-tetrakisphosphate 3-kinase activity"/>
    <property type="evidence" value="ECO:0007669"/>
    <property type="project" value="TreeGrafter"/>
</dbReference>
<evidence type="ECO:0000313" key="6">
    <source>
        <dbReference type="EMBL" id="KAK8865807.1"/>
    </source>
</evidence>
<keyword evidence="7" id="KW-1185">Reference proteome</keyword>